<evidence type="ECO:0000256" key="1">
    <source>
        <dbReference type="ARBA" id="ARBA00004141"/>
    </source>
</evidence>
<feature type="transmembrane region" description="Helical" evidence="6">
    <location>
        <begin position="188"/>
        <end position="213"/>
    </location>
</feature>
<proteinExistence type="predicted"/>
<evidence type="ECO:0000256" key="3">
    <source>
        <dbReference type="ARBA" id="ARBA00022989"/>
    </source>
</evidence>
<feature type="compositionally biased region" description="Gly residues" evidence="5">
    <location>
        <begin position="422"/>
        <end position="431"/>
    </location>
</feature>
<dbReference type="AlphaFoldDB" id="A0A127ZG34"/>
<dbReference type="GO" id="GO:0016020">
    <property type="term" value="C:membrane"/>
    <property type="evidence" value="ECO:0007669"/>
    <property type="project" value="UniProtKB-SubCell"/>
</dbReference>
<feature type="compositionally biased region" description="Basic and acidic residues" evidence="5">
    <location>
        <begin position="553"/>
        <end position="566"/>
    </location>
</feature>
<reference evidence="7" key="1">
    <citation type="submission" date="2014-06" db="EMBL/GenBank/DDBJ databases">
        <authorList>
            <person name="Ju J."/>
            <person name="Zhang J."/>
        </authorList>
    </citation>
    <scope>NUCLEOTIDE SEQUENCE</scope>
    <source>
        <strain evidence="7">SscI8</strain>
    </source>
</reference>
<feature type="region of interest" description="Disordered" evidence="5">
    <location>
        <begin position="548"/>
        <end position="580"/>
    </location>
</feature>
<evidence type="ECO:0000256" key="2">
    <source>
        <dbReference type="ARBA" id="ARBA00022692"/>
    </source>
</evidence>
<evidence type="ECO:0000313" key="7">
    <source>
        <dbReference type="EMBL" id="CDU25079.1"/>
    </source>
</evidence>
<dbReference type="PANTHER" id="PTHR30249">
    <property type="entry name" value="PUTATIVE SEROTONIN TRANSPORTER"/>
    <property type="match status" value="1"/>
</dbReference>
<feature type="compositionally biased region" description="Low complexity" evidence="5">
    <location>
        <begin position="300"/>
        <end position="318"/>
    </location>
</feature>
<feature type="transmembrane region" description="Helical" evidence="6">
    <location>
        <begin position="74"/>
        <end position="94"/>
    </location>
</feature>
<keyword evidence="3 6" id="KW-1133">Transmembrane helix</keyword>
<gene>
    <name evidence="7" type="ORF">SPSC_04913</name>
</gene>
<dbReference type="EMBL" id="LK056683">
    <property type="protein sequence ID" value="CDU25079.1"/>
    <property type="molecule type" value="Genomic_DNA"/>
</dbReference>
<feature type="region of interest" description="Disordered" evidence="5">
    <location>
        <begin position="300"/>
        <end position="353"/>
    </location>
</feature>
<feature type="transmembrane region" description="Helical" evidence="6">
    <location>
        <begin position="595"/>
        <end position="616"/>
    </location>
</feature>
<protein>
    <recommendedName>
        <fullName evidence="8">LrgB-like protein</fullName>
    </recommendedName>
</protein>
<dbReference type="Pfam" id="PF04172">
    <property type="entry name" value="LrgB"/>
    <property type="match status" value="1"/>
</dbReference>
<evidence type="ECO:0000256" key="6">
    <source>
        <dbReference type="SAM" id="Phobius"/>
    </source>
</evidence>
<organism evidence="7">
    <name type="scientific">Sporisorium scitamineum</name>
    <dbReference type="NCBI Taxonomy" id="49012"/>
    <lineage>
        <taxon>Eukaryota</taxon>
        <taxon>Fungi</taxon>
        <taxon>Dikarya</taxon>
        <taxon>Basidiomycota</taxon>
        <taxon>Ustilaginomycotina</taxon>
        <taxon>Ustilaginomycetes</taxon>
        <taxon>Ustilaginales</taxon>
        <taxon>Ustilaginaceae</taxon>
        <taxon>Sporisorium</taxon>
    </lineage>
</organism>
<dbReference type="OrthoDB" id="2502820at2759"/>
<feature type="compositionally biased region" description="Polar residues" evidence="5">
    <location>
        <begin position="21"/>
        <end position="32"/>
    </location>
</feature>
<feature type="transmembrane region" description="Helical" evidence="6">
    <location>
        <begin position="106"/>
        <end position="126"/>
    </location>
</feature>
<evidence type="ECO:0000256" key="5">
    <source>
        <dbReference type="SAM" id="MobiDB-lite"/>
    </source>
</evidence>
<feature type="transmembrane region" description="Helical" evidence="6">
    <location>
        <begin position="728"/>
        <end position="750"/>
    </location>
</feature>
<name>A0A127ZG34_9BASI</name>
<feature type="region of interest" description="Disordered" evidence="5">
    <location>
        <begin position="397"/>
        <end position="478"/>
    </location>
</feature>
<sequence length="907" mass="99406">MTHPPPTAANTPPCAHHSSPEQRTSATPSSHTTADEECQACILDRPYIARIRSPSHLLLATHLLFTDPQRLHSLFTNFIHVPLGITSLLLLTWLIKQAMDKAPFRFPSPVLAMLLLFLLLLSLDFLSTTKPVQKFAQRRGRGRGKVLLEPMLVVLEAPCDFCLRYMSVMFTPSFILIPAREMIGGREIGLITGWFAASQVLALVFPVVLHRVIRCGVEWTKKRYGDKEEKSRREDEQWRASVATLVAVMSNINAVSSSTRQKLDISSSAPVEKHMVGGEKLGSIATGLSGMTAIATAPLTLNTTPPSQQRQTSQQDAQRQLEHVQLETARQQGDPYATSHTPLPEHHHHYPLPSLSAPNSPSLQHNHRLHHAGYFARGRAAERPELGRSRSLARSWVGSAKERRAKGEGSMSPGRVVRPRSGGAGVGGGGGRKGRVGAVVVGRGSGLRFESQRRPQSASVASGRFAREGEEGEGTSPTFDEYIFRARQDLIDRRSSAVQVENEVDPRGEELETLVMPTLVPTTPTRSSHDEVHEGKVVLKTMDIKAQPLPELNTEKKPSTSTHDLEGNSEPHLTPQPPVQQEPEMDAIDRLVEHLWNSIPWLVFTLLLLIGIPLFYLLDISLPLFLSINLLTFLASITLVPPPIRRYLHPILTTSITTVLLLWAIGAVRSWPLKRTLSSYSVDAKYTVLWSPSGYTGPVIGAGDVLFSTLDAGIVSLAIPMYRYRWDLWFHLVDMLVVLMPCSMLSLFVWPTVASRVGIEEERALAFASRFMSTPLAIELSLTIGADESLTVVLVVITGILISIFKDPFFRLFGLNPDQDGPNNDDGEGEEGEKGGKDYLTIGIAMGSTAGAIGASSLISKPRSMAIASLSFVLFGAILLIFAAIPPIVDTLRTLTNAPLEFTPASS</sequence>
<keyword evidence="4 6" id="KW-0472">Membrane</keyword>
<feature type="region of interest" description="Disordered" evidence="5">
    <location>
        <begin position="1"/>
        <end position="32"/>
    </location>
</feature>
<feature type="transmembrane region" description="Helical" evidence="6">
    <location>
        <begin position="789"/>
        <end position="805"/>
    </location>
</feature>
<feature type="transmembrane region" description="Helical" evidence="6">
    <location>
        <begin position="622"/>
        <end position="640"/>
    </location>
</feature>
<comment type="subcellular location">
    <subcellularLocation>
        <location evidence="1">Membrane</location>
        <topology evidence="1">Multi-pass membrane protein</topology>
    </subcellularLocation>
</comment>
<dbReference type="InterPro" id="IPR007300">
    <property type="entry name" value="CidB/LrgB"/>
</dbReference>
<evidence type="ECO:0000256" key="4">
    <source>
        <dbReference type="ARBA" id="ARBA00023136"/>
    </source>
</evidence>
<evidence type="ECO:0008006" key="8">
    <source>
        <dbReference type="Google" id="ProtNLM"/>
    </source>
</evidence>
<dbReference type="PANTHER" id="PTHR30249:SF0">
    <property type="entry name" value="PLASTIDAL GLYCOLATE_GLYCERATE TRANSLOCATOR 1, CHLOROPLASTIC"/>
    <property type="match status" value="1"/>
</dbReference>
<feature type="transmembrane region" description="Helical" evidence="6">
    <location>
        <begin position="839"/>
        <end position="859"/>
    </location>
</feature>
<keyword evidence="2 6" id="KW-0812">Transmembrane</keyword>
<feature type="transmembrane region" description="Helical" evidence="6">
    <location>
        <begin position="865"/>
        <end position="885"/>
    </location>
</feature>
<feature type="compositionally biased region" description="Low complexity" evidence="5">
    <location>
        <begin position="8"/>
        <end position="17"/>
    </location>
</feature>
<accession>A0A127ZG34</accession>
<feature type="transmembrane region" description="Helical" evidence="6">
    <location>
        <begin position="647"/>
        <end position="668"/>
    </location>
</feature>